<comment type="cofactor">
    <cofactor evidence="1 6">
        <name>FAD</name>
        <dbReference type="ChEBI" id="CHEBI:57692"/>
    </cofactor>
</comment>
<dbReference type="SUPFAM" id="SSF47203">
    <property type="entry name" value="Acyl-CoA dehydrogenase C-terminal domain-like"/>
    <property type="match status" value="1"/>
</dbReference>
<dbReference type="InterPro" id="IPR013786">
    <property type="entry name" value="AcylCoA_DH/ox_N"/>
</dbReference>
<dbReference type="Gene3D" id="1.10.540.10">
    <property type="entry name" value="Acyl-CoA dehydrogenase/oxidase, N-terminal domain"/>
    <property type="match status" value="1"/>
</dbReference>
<evidence type="ECO:0000259" key="8">
    <source>
        <dbReference type="Pfam" id="PF02770"/>
    </source>
</evidence>
<evidence type="ECO:0000256" key="3">
    <source>
        <dbReference type="ARBA" id="ARBA00022630"/>
    </source>
</evidence>
<dbReference type="InterPro" id="IPR009075">
    <property type="entry name" value="AcylCo_DH/oxidase_C"/>
</dbReference>
<evidence type="ECO:0000256" key="6">
    <source>
        <dbReference type="RuleBase" id="RU362125"/>
    </source>
</evidence>
<proteinExistence type="inferred from homology"/>
<dbReference type="PANTHER" id="PTHR48083:SF15">
    <property type="entry name" value="ACYL-COA DEHYDROGENASE APDG"/>
    <property type="match status" value="1"/>
</dbReference>
<organism evidence="10 11">
    <name type="scientific">Thyridium curvatum</name>
    <dbReference type="NCBI Taxonomy" id="1093900"/>
    <lineage>
        <taxon>Eukaryota</taxon>
        <taxon>Fungi</taxon>
        <taxon>Dikarya</taxon>
        <taxon>Ascomycota</taxon>
        <taxon>Pezizomycotina</taxon>
        <taxon>Sordariomycetes</taxon>
        <taxon>Sordariomycetidae</taxon>
        <taxon>Thyridiales</taxon>
        <taxon>Thyridiaceae</taxon>
        <taxon>Thyridium</taxon>
    </lineage>
</organism>
<accession>A0A507B8B3</accession>
<dbReference type="Pfam" id="PF02771">
    <property type="entry name" value="Acyl-CoA_dh_N"/>
    <property type="match status" value="1"/>
</dbReference>
<dbReference type="SUPFAM" id="SSF56645">
    <property type="entry name" value="Acyl-CoA dehydrogenase NM domain-like"/>
    <property type="match status" value="1"/>
</dbReference>
<gene>
    <name evidence="10" type="ORF">E0L32_005842</name>
</gene>
<dbReference type="Gene3D" id="2.40.110.10">
    <property type="entry name" value="Butyryl-CoA Dehydrogenase, subunit A, domain 2"/>
    <property type="match status" value="1"/>
</dbReference>
<keyword evidence="4 6" id="KW-0274">FAD</keyword>
<evidence type="ECO:0000256" key="4">
    <source>
        <dbReference type="ARBA" id="ARBA00022827"/>
    </source>
</evidence>
<dbReference type="InterPro" id="IPR037069">
    <property type="entry name" value="AcylCoA_DH/ox_N_sf"/>
</dbReference>
<evidence type="ECO:0000259" key="7">
    <source>
        <dbReference type="Pfam" id="PF00441"/>
    </source>
</evidence>
<evidence type="ECO:0000313" key="11">
    <source>
        <dbReference type="Proteomes" id="UP000319257"/>
    </source>
</evidence>
<evidence type="ECO:0000256" key="5">
    <source>
        <dbReference type="ARBA" id="ARBA00023002"/>
    </source>
</evidence>
<dbReference type="InterPro" id="IPR050741">
    <property type="entry name" value="Acyl-CoA_dehydrogenase"/>
</dbReference>
<comment type="caution">
    <text evidence="10">The sequence shown here is derived from an EMBL/GenBank/DDBJ whole genome shotgun (WGS) entry which is preliminary data.</text>
</comment>
<keyword evidence="11" id="KW-1185">Reference proteome</keyword>
<dbReference type="AlphaFoldDB" id="A0A507B8B3"/>
<dbReference type="InterPro" id="IPR046373">
    <property type="entry name" value="Acyl-CoA_Oxase/DH_mid-dom_sf"/>
</dbReference>
<dbReference type="InterPro" id="IPR006091">
    <property type="entry name" value="Acyl-CoA_Oxase/DH_mid-dom"/>
</dbReference>
<dbReference type="InterPro" id="IPR009100">
    <property type="entry name" value="AcylCoA_DH/oxidase_NM_dom_sf"/>
</dbReference>
<dbReference type="InterPro" id="IPR036250">
    <property type="entry name" value="AcylCo_DH-like_C"/>
</dbReference>
<evidence type="ECO:0000256" key="2">
    <source>
        <dbReference type="ARBA" id="ARBA00009347"/>
    </source>
</evidence>
<dbReference type="EMBL" id="SKBQ01000032">
    <property type="protein sequence ID" value="TPX13639.1"/>
    <property type="molecule type" value="Genomic_DNA"/>
</dbReference>
<dbReference type="Proteomes" id="UP000319257">
    <property type="component" value="Unassembled WGS sequence"/>
</dbReference>
<keyword evidence="3 6" id="KW-0285">Flavoprotein</keyword>
<dbReference type="Gene3D" id="1.20.140.10">
    <property type="entry name" value="Butyryl-CoA Dehydrogenase, subunit A, domain 3"/>
    <property type="match status" value="1"/>
</dbReference>
<dbReference type="GO" id="GO:0033539">
    <property type="term" value="P:fatty acid beta-oxidation using acyl-CoA dehydrogenase"/>
    <property type="evidence" value="ECO:0007669"/>
    <property type="project" value="TreeGrafter"/>
</dbReference>
<evidence type="ECO:0000256" key="1">
    <source>
        <dbReference type="ARBA" id="ARBA00001974"/>
    </source>
</evidence>
<dbReference type="Pfam" id="PF00441">
    <property type="entry name" value="Acyl-CoA_dh_1"/>
    <property type="match status" value="1"/>
</dbReference>
<dbReference type="RefSeq" id="XP_030995350.1">
    <property type="nucleotide sequence ID" value="XM_031140408.1"/>
</dbReference>
<sequence>MSDSKVTVPLSEPPWLSGLPSPYYDDSHRRLQRVCHEFIGEHLIKHALEWETAEEVPSHVFGEFAKANMLLPSLPAPLPVEWLRRVGITEMPGGIPVEKWDAFHMMIYTDEMSRAGLAGPPGALNTGMAFGVPPILHYGDKQLQERFLPDLLLGRKRTCIAITEPDAGSDVANITTSAHTSDCGKYYIINGTKKWITNGVMSDYATMAVRTGGEGSGARGISMLVVPLKNHPGVSTRRLKVAGQISAGTSFIELDDVKVPKENLIGKEGQGMSYIMNNFNHERLFISIGVTRQARVALSAAFEYCMKREAFGKTLMDQPVVRHRLAKCAAMLESQSAWVEQFVYLLSKLSKSDGDKELGGLTALCKANAGIVLDECARCAVLLFGGNGYTRTGQGEIAEKIYRDVPGARIPGGSEDVLMDLAVRQLVKRFQQKTKELDARTKNSRL</sequence>
<evidence type="ECO:0008006" key="12">
    <source>
        <dbReference type="Google" id="ProtNLM"/>
    </source>
</evidence>
<feature type="domain" description="Acyl-CoA dehydrogenase/oxidase C-terminal" evidence="7">
    <location>
        <begin position="269"/>
        <end position="426"/>
    </location>
</feature>
<dbReference type="STRING" id="1093900.A0A507B8B3"/>
<comment type="similarity">
    <text evidence="2 6">Belongs to the acyl-CoA dehydrogenase family.</text>
</comment>
<dbReference type="InParanoid" id="A0A507B8B3"/>
<dbReference type="GO" id="GO:0003995">
    <property type="term" value="F:acyl-CoA dehydrogenase activity"/>
    <property type="evidence" value="ECO:0007669"/>
    <property type="project" value="TreeGrafter"/>
</dbReference>
<dbReference type="OrthoDB" id="10254877at2759"/>
<feature type="domain" description="Acyl-CoA dehydrogenase/oxidase N-terminal" evidence="9">
    <location>
        <begin position="26"/>
        <end position="154"/>
    </location>
</feature>
<dbReference type="PANTHER" id="PTHR48083">
    <property type="entry name" value="MEDIUM-CHAIN SPECIFIC ACYL-COA DEHYDROGENASE, MITOCHONDRIAL-RELATED"/>
    <property type="match status" value="1"/>
</dbReference>
<dbReference type="GeneID" id="41973289"/>
<evidence type="ECO:0000313" key="10">
    <source>
        <dbReference type="EMBL" id="TPX13639.1"/>
    </source>
</evidence>
<evidence type="ECO:0000259" key="9">
    <source>
        <dbReference type="Pfam" id="PF02771"/>
    </source>
</evidence>
<name>A0A507B8B3_9PEZI</name>
<dbReference type="Pfam" id="PF02770">
    <property type="entry name" value="Acyl-CoA_dh_M"/>
    <property type="match status" value="1"/>
</dbReference>
<dbReference type="GO" id="GO:0005737">
    <property type="term" value="C:cytoplasm"/>
    <property type="evidence" value="ECO:0007669"/>
    <property type="project" value="TreeGrafter"/>
</dbReference>
<reference evidence="10 11" key="1">
    <citation type="submission" date="2019-06" db="EMBL/GenBank/DDBJ databases">
        <title>Draft genome sequence of the filamentous fungus Phialemoniopsis curvata isolated from diesel fuel.</title>
        <authorList>
            <person name="Varaljay V.A."/>
            <person name="Lyon W.J."/>
            <person name="Crouch A.L."/>
            <person name="Drake C.E."/>
            <person name="Hollomon J.M."/>
            <person name="Nadeau L.J."/>
            <person name="Nunn H.S."/>
            <person name="Stevenson B.S."/>
            <person name="Bojanowski C.L."/>
            <person name="Crookes-Goodson W.J."/>
        </authorList>
    </citation>
    <scope>NUCLEOTIDE SEQUENCE [LARGE SCALE GENOMIC DNA]</scope>
    <source>
        <strain evidence="10 11">D216</strain>
    </source>
</reference>
<feature type="domain" description="Acyl-CoA oxidase/dehydrogenase middle" evidence="8">
    <location>
        <begin position="159"/>
        <end position="257"/>
    </location>
</feature>
<keyword evidence="5 6" id="KW-0560">Oxidoreductase</keyword>
<dbReference type="GO" id="GO:0050660">
    <property type="term" value="F:flavin adenine dinucleotide binding"/>
    <property type="evidence" value="ECO:0007669"/>
    <property type="project" value="InterPro"/>
</dbReference>
<protein>
    <recommendedName>
        <fullName evidence="12">Acyl-CoA dehydrogenase</fullName>
    </recommendedName>
</protein>